<dbReference type="EMBL" id="PCTL01000001">
    <property type="protein sequence ID" value="PIP73955.1"/>
    <property type="molecule type" value="Genomic_DNA"/>
</dbReference>
<protein>
    <submittedName>
        <fullName evidence="2">Uncharacterized protein</fullName>
    </submittedName>
</protein>
<proteinExistence type="predicted"/>
<gene>
    <name evidence="2" type="ORF">COW88_00045</name>
</gene>
<keyword evidence="1" id="KW-1133">Transmembrane helix</keyword>
<comment type="caution">
    <text evidence="2">The sequence shown here is derived from an EMBL/GenBank/DDBJ whole genome shotgun (WGS) entry which is preliminary data.</text>
</comment>
<reference evidence="2 3" key="1">
    <citation type="submission" date="2017-09" db="EMBL/GenBank/DDBJ databases">
        <title>Depth-based differentiation of microbial function through sediment-hosted aquifers and enrichment of novel symbionts in the deep terrestrial subsurface.</title>
        <authorList>
            <person name="Probst A.J."/>
            <person name="Ladd B."/>
            <person name="Jarett J.K."/>
            <person name="Geller-Mcgrath D.E."/>
            <person name="Sieber C.M."/>
            <person name="Emerson J.B."/>
            <person name="Anantharaman K."/>
            <person name="Thomas B.C."/>
            <person name="Malmstrom R."/>
            <person name="Stieglmeier M."/>
            <person name="Klingl A."/>
            <person name="Woyke T."/>
            <person name="Ryan C.M."/>
            <person name="Banfield J.F."/>
        </authorList>
    </citation>
    <scope>NUCLEOTIDE SEQUENCE [LARGE SCALE GENOMIC DNA]</scope>
    <source>
        <strain evidence="2">CG22_combo_CG10-13_8_21_14_all_47_15</strain>
    </source>
</reference>
<feature type="transmembrane region" description="Helical" evidence="1">
    <location>
        <begin position="51"/>
        <end position="69"/>
    </location>
</feature>
<keyword evidence="1" id="KW-0812">Transmembrane</keyword>
<name>A0A2H0CVJ5_9BACT</name>
<evidence type="ECO:0000256" key="1">
    <source>
        <dbReference type="SAM" id="Phobius"/>
    </source>
</evidence>
<dbReference type="Proteomes" id="UP000230638">
    <property type="component" value="Unassembled WGS sequence"/>
</dbReference>
<organism evidence="2 3">
    <name type="scientific">Candidatus Lloydbacteria bacterium CG22_combo_CG10-13_8_21_14_all_47_15</name>
    <dbReference type="NCBI Taxonomy" id="1974635"/>
    <lineage>
        <taxon>Bacteria</taxon>
        <taxon>Candidatus Lloydiibacteriota</taxon>
    </lineage>
</organism>
<keyword evidence="1" id="KW-0472">Membrane</keyword>
<sequence>MDQNNSDNVKIDIGSQVQYSTSAGDSTVSGAPQKQDIEQIRMDASSMKWKILFVVVAAIVTVLIIVLSGDKDIPPEALKNPDYGMPIVD</sequence>
<accession>A0A2H0CVJ5</accession>
<evidence type="ECO:0000313" key="2">
    <source>
        <dbReference type="EMBL" id="PIP73955.1"/>
    </source>
</evidence>
<dbReference type="AlphaFoldDB" id="A0A2H0CVJ5"/>
<evidence type="ECO:0000313" key="3">
    <source>
        <dbReference type="Proteomes" id="UP000230638"/>
    </source>
</evidence>